<dbReference type="PROSITE" id="PS50923">
    <property type="entry name" value="SUSHI"/>
    <property type="match status" value="1"/>
</dbReference>
<comment type="subcellular location">
    <subcellularLocation>
        <location evidence="1">Secreted</location>
    </subcellularLocation>
</comment>
<feature type="domain" description="Sushi" evidence="24">
    <location>
        <begin position="1695"/>
        <end position="1755"/>
    </location>
</feature>
<proteinExistence type="predicted"/>
<dbReference type="CDD" id="cd03520">
    <property type="entry name" value="Link_domain_CSPGs_modules_2_4"/>
    <property type="match status" value="1"/>
</dbReference>
<evidence type="ECO:0000259" key="21">
    <source>
        <dbReference type="PROSITE" id="PS50026"/>
    </source>
</evidence>
<feature type="region of interest" description="Disordered" evidence="20">
    <location>
        <begin position="1266"/>
        <end position="1290"/>
    </location>
</feature>
<evidence type="ECO:0000256" key="18">
    <source>
        <dbReference type="PROSITE-ProRule" id="PRU00302"/>
    </source>
</evidence>
<dbReference type="FunFam" id="3.10.100.10:FF:000002">
    <property type="entry name" value="Hyaluronan proteoglycan link protein 1"/>
    <property type="match status" value="1"/>
</dbReference>
<dbReference type="FunFam" id="2.10.25.10:FF:000537">
    <property type="entry name" value="Notch 3"/>
    <property type="match status" value="1"/>
</dbReference>
<dbReference type="Gene3D" id="3.10.100.10">
    <property type="entry name" value="Mannose-Binding Protein A, subunit A"/>
    <property type="match status" value="3"/>
</dbReference>
<dbReference type="FunCoup" id="A0A6P8S179">
    <property type="interactions" value="25"/>
</dbReference>
<feature type="region of interest" description="Disordered" evidence="20">
    <location>
        <begin position="773"/>
        <end position="846"/>
    </location>
</feature>
<dbReference type="GO" id="GO:0045202">
    <property type="term" value="C:synapse"/>
    <property type="evidence" value="ECO:0007669"/>
    <property type="project" value="TreeGrafter"/>
</dbReference>
<keyword evidence="26" id="KW-1185">Reference proteome</keyword>
<dbReference type="RefSeq" id="XP_033811875.1">
    <property type="nucleotide sequence ID" value="XM_033955984.1"/>
</dbReference>
<feature type="compositionally biased region" description="Polar residues" evidence="20">
    <location>
        <begin position="618"/>
        <end position="639"/>
    </location>
</feature>
<keyword evidence="12" id="KW-0325">Glycoprotein</keyword>
<dbReference type="FunFam" id="3.10.100.10:FF:000003">
    <property type="entry name" value="Versican core protein"/>
    <property type="match status" value="1"/>
</dbReference>
<evidence type="ECO:0000256" key="10">
    <source>
        <dbReference type="ARBA" id="ARBA00022974"/>
    </source>
</evidence>
<evidence type="ECO:0000256" key="1">
    <source>
        <dbReference type="ARBA" id="ARBA00004613"/>
    </source>
</evidence>
<evidence type="ECO:0000256" key="15">
    <source>
        <dbReference type="ARBA" id="ARBA00073685"/>
    </source>
</evidence>
<dbReference type="InterPro" id="IPR003599">
    <property type="entry name" value="Ig_sub"/>
</dbReference>
<dbReference type="InterPro" id="IPR018097">
    <property type="entry name" value="EGF_Ca-bd_CS"/>
</dbReference>
<dbReference type="PRINTS" id="PR01265">
    <property type="entry name" value="LINKMODULE"/>
</dbReference>
<keyword evidence="4 18" id="KW-0768">Sushi</keyword>
<dbReference type="SMART" id="SM00034">
    <property type="entry name" value="CLECT"/>
    <property type="match status" value="1"/>
</dbReference>
<feature type="region of interest" description="Disordered" evidence="20">
    <location>
        <begin position="1761"/>
        <end position="1791"/>
    </location>
</feature>
<evidence type="ECO:0000256" key="5">
    <source>
        <dbReference type="ARBA" id="ARBA00022729"/>
    </source>
</evidence>
<evidence type="ECO:0000259" key="22">
    <source>
        <dbReference type="PROSITE" id="PS50041"/>
    </source>
</evidence>
<dbReference type="FunFam" id="3.10.100.10:FF:000011">
    <property type="entry name" value="Aggrecan core protein"/>
    <property type="match status" value="1"/>
</dbReference>
<feature type="disulfide bond" evidence="18">
    <location>
        <begin position="1697"/>
        <end position="1740"/>
    </location>
</feature>
<dbReference type="InterPro" id="IPR000152">
    <property type="entry name" value="EGF-type_Asp/Asn_hydroxyl_site"/>
</dbReference>
<dbReference type="CDD" id="cd00033">
    <property type="entry name" value="CCP"/>
    <property type="match status" value="1"/>
</dbReference>
<dbReference type="InterPro" id="IPR000436">
    <property type="entry name" value="Sushi_SCR_CCP_dom"/>
</dbReference>
<feature type="domain" description="C-type lectin" evidence="22">
    <location>
        <begin position="1577"/>
        <end position="1691"/>
    </location>
</feature>
<evidence type="ECO:0000259" key="25">
    <source>
        <dbReference type="PROSITE" id="PS50963"/>
    </source>
</evidence>
<dbReference type="PROSITE" id="PS01186">
    <property type="entry name" value="EGF_2"/>
    <property type="match status" value="1"/>
</dbReference>
<accession>A0A6P8S179</accession>
<dbReference type="PROSITE" id="PS50835">
    <property type="entry name" value="IG_LIKE"/>
    <property type="match status" value="1"/>
</dbReference>
<feature type="compositionally biased region" description="Polar residues" evidence="20">
    <location>
        <begin position="807"/>
        <end position="840"/>
    </location>
</feature>
<dbReference type="InterPro" id="IPR050691">
    <property type="entry name" value="Hyaluronan_bind_Proteoglycan"/>
</dbReference>
<dbReference type="Pfam" id="PF07686">
    <property type="entry name" value="V-set"/>
    <property type="match status" value="1"/>
</dbReference>
<dbReference type="KEGG" id="gsh:117365507"/>
<evidence type="ECO:0000256" key="14">
    <source>
        <dbReference type="ARBA" id="ARBA00059308"/>
    </source>
</evidence>
<feature type="domain" description="Ig-like" evidence="23">
    <location>
        <begin position="36"/>
        <end position="178"/>
    </location>
</feature>
<evidence type="ECO:0000256" key="20">
    <source>
        <dbReference type="SAM" id="MobiDB-lite"/>
    </source>
</evidence>
<keyword evidence="8" id="KW-0106">Calcium</keyword>
<feature type="compositionally biased region" description="Polar residues" evidence="20">
    <location>
        <begin position="1038"/>
        <end position="1068"/>
    </location>
</feature>
<dbReference type="SMART" id="SM00181">
    <property type="entry name" value="EGF"/>
    <property type="match status" value="2"/>
</dbReference>
<dbReference type="Pfam" id="PF00059">
    <property type="entry name" value="Lectin_C"/>
    <property type="match status" value="1"/>
</dbReference>
<dbReference type="InterPro" id="IPR000538">
    <property type="entry name" value="Link_dom"/>
</dbReference>
<dbReference type="CDD" id="cd00054">
    <property type="entry name" value="EGF_CA"/>
    <property type="match status" value="2"/>
</dbReference>
<keyword evidence="10" id="KW-0654">Proteoglycan</keyword>
<dbReference type="GO" id="GO:0007417">
    <property type="term" value="P:central nervous system development"/>
    <property type="evidence" value="ECO:0007669"/>
    <property type="project" value="TreeGrafter"/>
</dbReference>
<evidence type="ECO:0000256" key="3">
    <source>
        <dbReference type="ARBA" id="ARBA00022536"/>
    </source>
</evidence>
<evidence type="ECO:0000256" key="16">
    <source>
        <dbReference type="ARBA" id="ARBA00075743"/>
    </source>
</evidence>
<feature type="disulfide bond" evidence="17">
    <location>
        <begin position="1554"/>
        <end position="1563"/>
    </location>
</feature>
<evidence type="ECO:0000256" key="2">
    <source>
        <dbReference type="ARBA" id="ARBA00022525"/>
    </source>
</evidence>
<dbReference type="SMART" id="SM00445">
    <property type="entry name" value="LINK"/>
    <property type="match status" value="2"/>
</dbReference>
<dbReference type="PROSITE" id="PS00022">
    <property type="entry name" value="EGF_1"/>
    <property type="match status" value="2"/>
</dbReference>
<name>A0A6P8S179_GEOSA</name>
<dbReference type="SMART" id="SM00032">
    <property type="entry name" value="CCP"/>
    <property type="match status" value="1"/>
</dbReference>
<dbReference type="PROSITE" id="PS01187">
    <property type="entry name" value="EGF_CA"/>
    <property type="match status" value="1"/>
</dbReference>
<feature type="region of interest" description="Disordered" evidence="20">
    <location>
        <begin position="1121"/>
        <end position="1141"/>
    </location>
</feature>
<feature type="disulfide bond" evidence="18">
    <location>
        <begin position="1726"/>
        <end position="1753"/>
    </location>
</feature>
<comment type="function">
    <text evidence="14">May modulate neuronal adhesion and neurite growth during development by binding to neural cell adhesion molecules (NG-CAM and N-CAM). Chondroitin sulfate proteoglycan; binds to hyaluronic acid.</text>
</comment>
<evidence type="ECO:0000256" key="11">
    <source>
        <dbReference type="ARBA" id="ARBA00023157"/>
    </source>
</evidence>
<dbReference type="GO" id="GO:0010001">
    <property type="term" value="P:glial cell differentiation"/>
    <property type="evidence" value="ECO:0007669"/>
    <property type="project" value="TreeGrafter"/>
</dbReference>
<dbReference type="GO" id="GO:0005540">
    <property type="term" value="F:hyaluronic acid binding"/>
    <property type="evidence" value="ECO:0007669"/>
    <property type="project" value="InterPro"/>
</dbReference>
<feature type="disulfide bond" evidence="19">
    <location>
        <begin position="228"/>
        <end position="249"/>
    </location>
</feature>
<dbReference type="InterPro" id="IPR007110">
    <property type="entry name" value="Ig-like_dom"/>
</dbReference>
<dbReference type="FunFam" id="2.10.25.10:FF:000006">
    <property type="entry name" value="Versican core protein-like isoform 1"/>
    <property type="match status" value="1"/>
</dbReference>
<evidence type="ECO:0000313" key="27">
    <source>
        <dbReference type="RefSeq" id="XP_033811875.1"/>
    </source>
</evidence>
<dbReference type="GeneID" id="117365507"/>
<evidence type="ECO:0000256" key="19">
    <source>
        <dbReference type="PROSITE-ProRule" id="PRU00323"/>
    </source>
</evidence>
<keyword evidence="7" id="KW-0677">Repeat</keyword>
<dbReference type="FunFam" id="2.60.40.10:FF:000571">
    <property type="entry name" value="Neurocan core protein"/>
    <property type="match status" value="1"/>
</dbReference>
<dbReference type="Pfam" id="PF00193">
    <property type="entry name" value="Xlink"/>
    <property type="match status" value="2"/>
</dbReference>
<dbReference type="PROSITE" id="PS00010">
    <property type="entry name" value="ASX_HYDROXYL"/>
    <property type="match status" value="1"/>
</dbReference>
<keyword evidence="9" id="KW-0130">Cell adhesion</keyword>
<organism evidence="26 27">
    <name type="scientific">Geotrypetes seraphini</name>
    <name type="common">Gaboon caecilian</name>
    <name type="synonym">Caecilia seraphini</name>
    <dbReference type="NCBI Taxonomy" id="260995"/>
    <lineage>
        <taxon>Eukaryota</taxon>
        <taxon>Metazoa</taxon>
        <taxon>Chordata</taxon>
        <taxon>Craniata</taxon>
        <taxon>Vertebrata</taxon>
        <taxon>Euteleostomi</taxon>
        <taxon>Amphibia</taxon>
        <taxon>Gymnophiona</taxon>
        <taxon>Geotrypetes</taxon>
    </lineage>
</organism>
<feature type="domain" description="EGF-like" evidence="21">
    <location>
        <begin position="1490"/>
        <end position="1526"/>
    </location>
</feature>
<dbReference type="GO" id="GO:0002052">
    <property type="term" value="P:positive regulation of neuroblast proliferation"/>
    <property type="evidence" value="ECO:0007669"/>
    <property type="project" value="TreeGrafter"/>
</dbReference>
<dbReference type="Gene3D" id="2.10.70.10">
    <property type="entry name" value="Complement Module, domain 1"/>
    <property type="match status" value="1"/>
</dbReference>
<dbReference type="CTD" id="1463"/>
<evidence type="ECO:0000256" key="9">
    <source>
        <dbReference type="ARBA" id="ARBA00022889"/>
    </source>
</evidence>
<protein>
    <recommendedName>
        <fullName evidence="15">Neurocan core protein</fullName>
    </recommendedName>
    <alternativeName>
        <fullName evidence="16">Chondroitin sulfate proteoglycan 3</fullName>
    </alternativeName>
</protein>
<dbReference type="InterPro" id="IPR016186">
    <property type="entry name" value="C-type_lectin-like/link_sf"/>
</dbReference>
<dbReference type="InterPro" id="IPR013783">
    <property type="entry name" value="Ig-like_fold"/>
</dbReference>
<dbReference type="Pfam" id="PF00084">
    <property type="entry name" value="Sushi"/>
    <property type="match status" value="1"/>
</dbReference>
<dbReference type="PROSITE" id="PS01241">
    <property type="entry name" value="LINK_1"/>
    <property type="match status" value="2"/>
</dbReference>
<dbReference type="OrthoDB" id="441660at2759"/>
<dbReference type="InterPro" id="IPR036179">
    <property type="entry name" value="Ig-like_dom_sf"/>
</dbReference>
<dbReference type="Proteomes" id="UP000515159">
    <property type="component" value="Chromosome 8"/>
</dbReference>
<feature type="disulfide bond" evidence="19">
    <location>
        <begin position="326"/>
        <end position="347"/>
    </location>
</feature>
<dbReference type="InterPro" id="IPR001881">
    <property type="entry name" value="EGF-like_Ca-bd_dom"/>
</dbReference>
<keyword evidence="2" id="KW-0964">Secreted</keyword>
<feature type="disulfide bond" evidence="17">
    <location>
        <begin position="1516"/>
        <end position="1525"/>
    </location>
</feature>
<keyword evidence="11 17" id="KW-1015">Disulfide bond</keyword>
<feature type="domain" description="Link" evidence="25">
    <location>
        <begin position="182"/>
        <end position="277"/>
    </location>
</feature>
<dbReference type="GO" id="GO:0007155">
    <property type="term" value="P:cell adhesion"/>
    <property type="evidence" value="ECO:0007669"/>
    <property type="project" value="UniProtKB-KW"/>
</dbReference>
<dbReference type="InterPro" id="IPR000742">
    <property type="entry name" value="EGF"/>
</dbReference>
<dbReference type="PROSITE" id="PS50026">
    <property type="entry name" value="EGF_3"/>
    <property type="match status" value="2"/>
</dbReference>
<keyword evidence="13" id="KW-0393">Immunoglobulin domain</keyword>
<sequence>MHSYRRRRSEAGRQQPNRLRMVSGRHLKTCWILLAPVFLSLSVQGLEGTAKSVHINKVEHEPVRAALAENVALPCLFILHPSSSREQNGSSDLPRIKWSKIQIKPQSQQKEEVPILVAKDNVLKVARGYEGRVALPGYSQDRYNATLEIMALRHSDSGIYRCEVVVGIDDEQDTVPLEVAGLVFHYRASIDRYALTFQEAKQACQDNGAVIASPQQLQVAFEDGYDNCDAGWLSDHTVRYPIKLPRPGCYGDRNSLPGVRTYGKRQPEERYDVYCYARELQGEVFYASAPRKQSLLDAQIYCQRQGAVLANTGQLYLAWKNGLDQCDPGWLADGSVRYPIQLPRKNCGGDEPGVRTVYQFPNRTGFPSHNQRFDAYCYQAYQTTTALSPMNQDGPALERKHLRQERKKLERGEREKTDLLGIINDLLESDTLVSSTDYGIFQKQHKDPVLSGDSKAVMRDGNAFSSKTILSSMSLNEQTQLVTGTQAGTTLLIKGTDFPDTSFLRSEIVGITENPVSEKSRREEGKAEHPLKKSHLKSSVLSLVDHIEGEDQSLNVVVKVDQGHDVHIHSHFVTDTSAELPSISHPIEDSSLMPPDRSTDLLKSTWLLGARSNDELPKSQNPVSRFSEEQNTSSPTSTAEKIELLPLGLPVTETKLPDNYRKDQVNKVTNFDEFADLHLIDKPKFHKKDVHSGFERHYPWVLQEGPDEIGDKNDDRASLQTFGPKFRTEDHIDNSIEAITTPYRPTFLNPKDNGHSLSNEVEMEVKRKISPKLIGSEKRDKTDSISVHTSHPDATVKTKTSKKQSQEWTIESATHSNPYNSGGSLSPIDWSSGNTGTMVKSTREGAADETKKLLGYKEEHPFTDGPGIVPDITDGKIVVGSQSSSITEGSNTRPAGGNSVWHQTDATVIEPTMGNARQEKIDKPANTTAYNLLTENGMQAKYSKGRYGDLPISAAGEDMETFSGETNSSEESVLLVMPSSNVPMSDPFTADNFVTDNLTGFQTVTASPKAPLTSALKSDDNSDGSGEPEYNFQERQGKSITFKNKLTSSNRNSSREQAYLEVTSTEQSRASKEEVLKSLSPSNKDHPSTGSLLFTVRDSYLPTGKDDTLKEHNQEFYALNAPKEGIDSEKGDQTPGEAQAELKEEPVIQPVETIQSTAVVRTVWSSTDVDRYPFADELPFHTTSVISAESSLPTNTSLFTTNSQHVEKEPKGKIQDYKDDDTGPSVGMSTFHFRNSNENQTAPVFDQQLSTMKTLPLYTQVSSFHTQGEKPQLVTERPPQGTKVADSAETPLNPADVNIASLVSKDSERAYKVQEVLTTETLTATWPPTSQEANKPSSTLAVGNYAEQEAELLLEETHEELLTMKNQSVGNSLLIMTARKTPTFNDSRQVLPQASFSQEAILTEEHDLNSHESSAFSELLYKTKVDSNIFILPSVITGLQGKEVAEMETKEISQIDEEGGSTEEDTLLPYLREEDKSSWTTLNNISTLAESDPCENNPCLHGGTCQMNDSLYSCSCEPGFTGENCEIDLDDCLPNPCQNGGTCIDEINAFVCLCLPSYGGSMCEKDTEGCDHNWHKFQGHCYHYFPHRRSWEDAERDCRRRMGHLTSIHMPEEQRFINGFGHENTWIGLNDRIVEQDFQWTDNSGLQYENWRERQPDNFFAGGEDCVVMVAHEDGRWNDVPCNYNLPYVCKKGTVLCGAPPAVSNAFTLGKKKEKYSIHSVVRYQCREGFTQRHIPTIKCHSNGKWDRPKIICTKPRRFHRTRRHHHKHHHKHHGSHRHHKSHWERRKHRKHPELDWETDSNYF</sequence>
<keyword evidence="6" id="KW-0430">Lectin</keyword>
<dbReference type="GO" id="GO:0030246">
    <property type="term" value="F:carbohydrate binding"/>
    <property type="evidence" value="ECO:0007669"/>
    <property type="project" value="UniProtKB-KW"/>
</dbReference>
<dbReference type="PANTHER" id="PTHR22804:SF24">
    <property type="entry name" value="NEUROCAN CORE PROTEIN"/>
    <property type="match status" value="1"/>
</dbReference>
<dbReference type="InterPro" id="IPR035976">
    <property type="entry name" value="Sushi/SCR/CCP_sf"/>
</dbReference>
<dbReference type="InParanoid" id="A0A6P8S179"/>
<keyword evidence="3 17" id="KW-0245">EGF-like domain</keyword>
<dbReference type="FunFam" id="2.10.70.10:FF:000003">
    <property type="entry name" value="Versican core protein"/>
    <property type="match status" value="1"/>
</dbReference>
<evidence type="ECO:0000256" key="17">
    <source>
        <dbReference type="PROSITE-ProRule" id="PRU00076"/>
    </source>
</evidence>
<keyword evidence="5" id="KW-0732">Signal</keyword>
<evidence type="ECO:0000313" key="26">
    <source>
        <dbReference type="Proteomes" id="UP000515159"/>
    </source>
</evidence>
<dbReference type="GO" id="GO:0005509">
    <property type="term" value="F:calcium ion binding"/>
    <property type="evidence" value="ECO:0007669"/>
    <property type="project" value="InterPro"/>
</dbReference>
<dbReference type="PROSITE" id="PS00615">
    <property type="entry name" value="C_TYPE_LECTIN_1"/>
    <property type="match status" value="1"/>
</dbReference>
<dbReference type="Gene3D" id="2.60.40.10">
    <property type="entry name" value="Immunoglobulins"/>
    <property type="match status" value="1"/>
</dbReference>
<gene>
    <name evidence="27" type="primary">NCAN</name>
</gene>
<dbReference type="GO" id="GO:0072534">
    <property type="term" value="C:perineuronal net"/>
    <property type="evidence" value="ECO:0007669"/>
    <property type="project" value="TreeGrafter"/>
</dbReference>
<evidence type="ECO:0000259" key="23">
    <source>
        <dbReference type="PROSITE" id="PS50835"/>
    </source>
</evidence>
<dbReference type="Gene3D" id="2.10.25.10">
    <property type="entry name" value="Laminin"/>
    <property type="match status" value="2"/>
</dbReference>
<reference evidence="27" key="1">
    <citation type="submission" date="2025-08" db="UniProtKB">
        <authorList>
            <consortium name="RefSeq"/>
        </authorList>
    </citation>
    <scope>IDENTIFICATION</scope>
</reference>
<dbReference type="CDD" id="cd03517">
    <property type="entry name" value="Link_domain_CSPGs_modules_1_3"/>
    <property type="match status" value="1"/>
</dbReference>
<dbReference type="InterPro" id="IPR013106">
    <property type="entry name" value="Ig_V-set"/>
</dbReference>
<dbReference type="SUPFAM" id="SSF57535">
    <property type="entry name" value="Complement control module/SCR domain"/>
    <property type="match status" value="1"/>
</dbReference>
<feature type="domain" description="EGF-like" evidence="21">
    <location>
        <begin position="1528"/>
        <end position="1564"/>
    </location>
</feature>
<evidence type="ECO:0000256" key="12">
    <source>
        <dbReference type="ARBA" id="ARBA00023180"/>
    </source>
</evidence>
<feature type="domain" description="Link" evidence="25">
    <location>
        <begin position="283"/>
        <end position="379"/>
    </location>
</feature>
<feature type="region of interest" description="Disordered" evidence="20">
    <location>
        <begin position="1203"/>
        <end position="1222"/>
    </location>
</feature>
<dbReference type="SUPFAM" id="SSF56436">
    <property type="entry name" value="C-type lectin-like"/>
    <property type="match status" value="3"/>
</dbReference>
<dbReference type="SUPFAM" id="SSF48726">
    <property type="entry name" value="Immunoglobulin"/>
    <property type="match status" value="1"/>
</dbReference>
<dbReference type="InterPro" id="IPR001304">
    <property type="entry name" value="C-type_lectin-like"/>
</dbReference>
<evidence type="ECO:0000256" key="13">
    <source>
        <dbReference type="ARBA" id="ARBA00023319"/>
    </source>
</evidence>
<evidence type="ECO:0000256" key="4">
    <source>
        <dbReference type="ARBA" id="ARBA00022659"/>
    </source>
</evidence>
<evidence type="ECO:0000256" key="6">
    <source>
        <dbReference type="ARBA" id="ARBA00022734"/>
    </source>
</evidence>
<dbReference type="Pfam" id="PF00008">
    <property type="entry name" value="EGF"/>
    <property type="match status" value="2"/>
</dbReference>
<feature type="region of interest" description="Disordered" evidence="20">
    <location>
        <begin position="613"/>
        <end position="640"/>
    </location>
</feature>
<dbReference type="PROSITE" id="PS50963">
    <property type="entry name" value="LINK_2"/>
    <property type="match status" value="2"/>
</dbReference>
<comment type="caution">
    <text evidence="17">Lacks conserved residue(s) required for the propagation of feature annotation.</text>
</comment>
<dbReference type="InterPro" id="IPR016187">
    <property type="entry name" value="CTDL_fold"/>
</dbReference>
<dbReference type="PROSITE" id="PS50041">
    <property type="entry name" value="C_TYPE_LECTIN_2"/>
    <property type="match status" value="1"/>
</dbReference>
<dbReference type="SMART" id="SM00179">
    <property type="entry name" value="EGF_CA"/>
    <property type="match status" value="2"/>
</dbReference>
<dbReference type="GO" id="GO:0001501">
    <property type="term" value="P:skeletal system development"/>
    <property type="evidence" value="ECO:0007669"/>
    <property type="project" value="TreeGrafter"/>
</dbReference>
<dbReference type="PANTHER" id="PTHR22804">
    <property type="entry name" value="AGGRECAN/VERSICAN PROTEOGLYCAN"/>
    <property type="match status" value="1"/>
</dbReference>
<dbReference type="InterPro" id="IPR018378">
    <property type="entry name" value="C-type_lectin_CS"/>
</dbReference>
<evidence type="ECO:0000256" key="8">
    <source>
        <dbReference type="ARBA" id="ARBA00022837"/>
    </source>
</evidence>
<feature type="compositionally biased region" description="Basic and acidic residues" evidence="20">
    <location>
        <begin position="1205"/>
        <end position="1221"/>
    </location>
</feature>
<dbReference type="GO" id="GO:0005615">
    <property type="term" value="C:extracellular space"/>
    <property type="evidence" value="ECO:0007669"/>
    <property type="project" value="TreeGrafter"/>
</dbReference>
<dbReference type="SMART" id="SM00409">
    <property type="entry name" value="IG"/>
    <property type="match status" value="1"/>
</dbReference>
<feature type="region of interest" description="Disordered" evidence="20">
    <location>
        <begin position="1012"/>
        <end position="1091"/>
    </location>
</feature>
<evidence type="ECO:0000259" key="24">
    <source>
        <dbReference type="PROSITE" id="PS50923"/>
    </source>
</evidence>
<evidence type="ECO:0000256" key="7">
    <source>
        <dbReference type="ARBA" id="ARBA00022737"/>
    </source>
</evidence>
<dbReference type="SUPFAM" id="SSF57196">
    <property type="entry name" value="EGF/Laminin"/>
    <property type="match status" value="1"/>
</dbReference>